<dbReference type="GO" id="GO:0000160">
    <property type="term" value="P:phosphorelay signal transduction system"/>
    <property type="evidence" value="ECO:0007669"/>
    <property type="project" value="UniProtKB-KW"/>
</dbReference>
<keyword evidence="8" id="KW-0812">Transmembrane</keyword>
<evidence type="ECO:0000256" key="6">
    <source>
        <dbReference type="ARBA" id="ARBA00022840"/>
    </source>
</evidence>
<dbReference type="RefSeq" id="WP_060533246.1">
    <property type="nucleotide sequence ID" value="NZ_CP013023.1"/>
</dbReference>
<keyword evidence="7" id="KW-0902">Two-component regulatory system</keyword>
<dbReference type="STRING" id="1616788.AR543_07630"/>
<keyword evidence="3" id="KW-0808">Transferase</keyword>
<dbReference type="Gene3D" id="3.30.565.10">
    <property type="entry name" value="Histidine kinase-like ATPase, C-terminal domain"/>
    <property type="match status" value="1"/>
</dbReference>
<evidence type="ECO:0000256" key="3">
    <source>
        <dbReference type="ARBA" id="ARBA00022679"/>
    </source>
</evidence>
<evidence type="ECO:0000256" key="4">
    <source>
        <dbReference type="ARBA" id="ARBA00022741"/>
    </source>
</evidence>
<dbReference type="Pfam" id="PF14689">
    <property type="entry name" value="SPOB_a"/>
    <property type="match status" value="1"/>
</dbReference>
<evidence type="ECO:0000256" key="2">
    <source>
        <dbReference type="ARBA" id="ARBA00012438"/>
    </source>
</evidence>
<dbReference type="InterPro" id="IPR005467">
    <property type="entry name" value="His_kinase_dom"/>
</dbReference>
<accession>A0A172ZE34</accession>
<comment type="catalytic activity">
    <reaction evidence="1">
        <text>ATP + protein L-histidine = ADP + protein N-phospho-L-histidine.</text>
        <dbReference type="EC" id="2.7.13.3"/>
    </reaction>
</comment>
<name>A0A172ZE34_9BACL</name>
<dbReference type="SMART" id="SM00387">
    <property type="entry name" value="HATPase_c"/>
    <property type="match status" value="1"/>
</dbReference>
<evidence type="ECO:0000256" key="5">
    <source>
        <dbReference type="ARBA" id="ARBA00022777"/>
    </source>
</evidence>
<dbReference type="AlphaFoldDB" id="A0A172ZE34"/>
<reference evidence="10 11" key="2">
    <citation type="journal article" date="2016" name="Int. J. Syst. Evol. Microbiol.">
        <title>Paenibacillus bovis sp. nov., isolated from raw yak (Bos grunniens) milk.</title>
        <authorList>
            <person name="Gao C."/>
            <person name="Han J."/>
            <person name="Liu Z."/>
            <person name="Xu X."/>
            <person name="Hang F."/>
            <person name="Wu Z."/>
        </authorList>
    </citation>
    <scope>NUCLEOTIDE SEQUENCE [LARGE SCALE GENOMIC DNA]</scope>
    <source>
        <strain evidence="10 11">BD3526</strain>
    </source>
</reference>
<keyword evidence="5" id="KW-0418">Kinase</keyword>
<evidence type="ECO:0000313" key="11">
    <source>
        <dbReference type="Proteomes" id="UP000078148"/>
    </source>
</evidence>
<gene>
    <name evidence="10" type="ORF">AR543_07630</name>
</gene>
<evidence type="ECO:0000256" key="1">
    <source>
        <dbReference type="ARBA" id="ARBA00000085"/>
    </source>
</evidence>
<keyword evidence="6" id="KW-0067">ATP-binding</keyword>
<dbReference type="EMBL" id="CP013023">
    <property type="protein sequence ID" value="ANF95888.1"/>
    <property type="molecule type" value="Genomic_DNA"/>
</dbReference>
<protein>
    <recommendedName>
        <fullName evidence="2">histidine kinase</fullName>
        <ecNumber evidence="2">2.7.13.3</ecNumber>
    </recommendedName>
</protein>
<dbReference type="InterPro" id="IPR004358">
    <property type="entry name" value="Sig_transdc_His_kin-like_C"/>
</dbReference>
<evidence type="ECO:0000259" key="9">
    <source>
        <dbReference type="PROSITE" id="PS50109"/>
    </source>
</evidence>
<dbReference type="PRINTS" id="PR00344">
    <property type="entry name" value="BCTRLSENSOR"/>
</dbReference>
<dbReference type="InterPro" id="IPR039506">
    <property type="entry name" value="SPOB_a"/>
</dbReference>
<dbReference type="Pfam" id="PF02518">
    <property type="entry name" value="HATPase_c"/>
    <property type="match status" value="1"/>
</dbReference>
<dbReference type="OrthoDB" id="1634477at2"/>
<keyword evidence="4" id="KW-0547">Nucleotide-binding</keyword>
<feature type="transmembrane region" description="Helical" evidence="8">
    <location>
        <begin position="336"/>
        <end position="358"/>
    </location>
</feature>
<proteinExistence type="predicted"/>
<dbReference type="GO" id="GO:0005524">
    <property type="term" value="F:ATP binding"/>
    <property type="evidence" value="ECO:0007669"/>
    <property type="project" value="UniProtKB-KW"/>
</dbReference>
<keyword evidence="8" id="KW-0472">Membrane</keyword>
<keyword evidence="11" id="KW-1185">Reference proteome</keyword>
<dbReference type="PROSITE" id="PS50109">
    <property type="entry name" value="HIS_KIN"/>
    <property type="match status" value="1"/>
</dbReference>
<reference evidence="11" key="1">
    <citation type="submission" date="2015-10" db="EMBL/GenBank/DDBJ databases">
        <title>Genome of Paenibacillus bovis sp. nov.</title>
        <authorList>
            <person name="Wu Z."/>
            <person name="Gao C."/>
            <person name="Liu Z."/>
            <person name="Zheng H."/>
        </authorList>
    </citation>
    <scope>NUCLEOTIDE SEQUENCE [LARGE SCALE GENOMIC DNA]</scope>
    <source>
        <strain evidence="11">BD3526</strain>
    </source>
</reference>
<evidence type="ECO:0000256" key="7">
    <source>
        <dbReference type="ARBA" id="ARBA00023012"/>
    </source>
</evidence>
<keyword evidence="8" id="KW-1133">Transmembrane helix</keyword>
<dbReference type="GO" id="GO:0004673">
    <property type="term" value="F:protein histidine kinase activity"/>
    <property type="evidence" value="ECO:0007669"/>
    <property type="project" value="UniProtKB-EC"/>
</dbReference>
<dbReference type="KEGG" id="pbv:AR543_07630"/>
<feature type="transmembrane region" description="Helical" evidence="8">
    <location>
        <begin position="12"/>
        <end position="35"/>
    </location>
</feature>
<sequence>MKQRKSLLPKPFPVTVYILAVMAIVLIIVNTTYYVSTRRALISVQEQNMRVIADQVRSSIKLSQSGETFVENLTGENLRMAAQAVKSSLGPNLSEITNEQLSDMKTRVGVDHITLIKADRDNIVPVKSSDPAELSGHEAWRPEWLKAIRQLLRGQRPDVNVGQALPHFWGAPMIGTDDINTPGSEKWGFYYDGTTDYIIGVYTNDEAVRAYREDTGVEAVIREILNGETNRQTRGISIFNPPIFLDQANQYNSRGVIWYDENQTLNNDYSYKSDTDRDNIRQATRTGRMISLTEEYKEVPVLKTFIPVQLNYPAVILIVSDLTGVQQTLNDQLVRLTLTIFACSLVIIGLVLGMIALWNRRTEAVAQSVQNVYLENIDALFNSIKEQRHDFNNHVNTIQLLVKMKKYDDLSEYTAELVGESIAMNQIININLPAMSALIQAKTTQAYDRKIKFEYEIANLKSVQFGTVKSTELVKIVSNLIDNAFDAVMETENPEKIVRVTGQIRGEQLTFTVGNNGNPIPEKLKQQIFEAGFSTKPLNRKNSGLGLAIVTKILKKHRGIILVESDEHWTEFSVRLPL</sequence>
<dbReference type="Gene3D" id="1.10.287.130">
    <property type="match status" value="1"/>
</dbReference>
<dbReference type="InterPro" id="IPR036890">
    <property type="entry name" value="HATPase_C_sf"/>
</dbReference>
<dbReference type="PANTHER" id="PTHR40448">
    <property type="entry name" value="TWO-COMPONENT SENSOR HISTIDINE KINASE"/>
    <property type="match status" value="1"/>
</dbReference>
<dbReference type="Proteomes" id="UP000078148">
    <property type="component" value="Chromosome"/>
</dbReference>
<dbReference type="PANTHER" id="PTHR40448:SF1">
    <property type="entry name" value="TWO-COMPONENT SENSOR HISTIDINE KINASE"/>
    <property type="match status" value="1"/>
</dbReference>
<dbReference type="InterPro" id="IPR003594">
    <property type="entry name" value="HATPase_dom"/>
</dbReference>
<organism evidence="10 11">
    <name type="scientific">Paenibacillus bovis</name>
    <dbReference type="NCBI Taxonomy" id="1616788"/>
    <lineage>
        <taxon>Bacteria</taxon>
        <taxon>Bacillati</taxon>
        <taxon>Bacillota</taxon>
        <taxon>Bacilli</taxon>
        <taxon>Bacillales</taxon>
        <taxon>Paenibacillaceae</taxon>
        <taxon>Paenibacillus</taxon>
    </lineage>
</organism>
<evidence type="ECO:0000313" key="10">
    <source>
        <dbReference type="EMBL" id="ANF95888.1"/>
    </source>
</evidence>
<dbReference type="EC" id="2.7.13.3" evidence="2"/>
<feature type="domain" description="Histidine kinase" evidence="9">
    <location>
        <begin position="472"/>
        <end position="578"/>
    </location>
</feature>
<evidence type="ECO:0000256" key="8">
    <source>
        <dbReference type="SAM" id="Phobius"/>
    </source>
</evidence>
<dbReference type="GO" id="GO:0042802">
    <property type="term" value="F:identical protein binding"/>
    <property type="evidence" value="ECO:0007669"/>
    <property type="project" value="TreeGrafter"/>
</dbReference>
<dbReference type="SUPFAM" id="SSF55874">
    <property type="entry name" value="ATPase domain of HSP90 chaperone/DNA topoisomerase II/histidine kinase"/>
    <property type="match status" value="1"/>
</dbReference>